<name>A0A1M4S9I3_MARH1</name>
<dbReference type="InterPro" id="IPR003601">
    <property type="entry name" value="Topo_IA_2"/>
</dbReference>
<accession>A0A1M4S9I3</accession>
<keyword evidence="5" id="KW-0862">Zinc</keyword>
<dbReference type="InterPro" id="IPR013498">
    <property type="entry name" value="Topo_IA_Znf"/>
</dbReference>
<dbReference type="InterPro" id="IPR006171">
    <property type="entry name" value="TOPRIM_dom"/>
</dbReference>
<comment type="caution">
    <text evidence="13">The sequence shown here is derived from an EMBL/GenBank/DDBJ whole genome shotgun (WGS) entry which is preliminary data.</text>
</comment>
<dbReference type="HAMAP" id="MF_00952">
    <property type="entry name" value="Topoisom_1_prok"/>
    <property type="match status" value="1"/>
</dbReference>
<evidence type="ECO:0000259" key="11">
    <source>
        <dbReference type="PROSITE" id="PS50880"/>
    </source>
</evidence>
<evidence type="ECO:0000313" key="13">
    <source>
        <dbReference type="EMBL" id="SHE28707.1"/>
    </source>
</evidence>
<evidence type="ECO:0000256" key="6">
    <source>
        <dbReference type="ARBA" id="ARBA00022842"/>
    </source>
</evidence>
<dbReference type="SMART" id="SM00436">
    <property type="entry name" value="TOP1Bc"/>
    <property type="match status" value="1"/>
</dbReference>
<dbReference type="PRINTS" id="PR00417">
    <property type="entry name" value="PRTPISMRASEI"/>
</dbReference>
<evidence type="ECO:0000256" key="1">
    <source>
        <dbReference type="ARBA" id="ARBA00000213"/>
    </source>
</evidence>
<comment type="subunit">
    <text evidence="10">Monomer.</text>
</comment>
<feature type="site" description="Interaction with DNA" evidence="10">
    <location>
        <position position="142"/>
    </location>
</feature>
<proteinExistence type="inferred from homology"/>
<evidence type="ECO:0000259" key="12">
    <source>
        <dbReference type="PROSITE" id="PS52039"/>
    </source>
</evidence>
<dbReference type="GO" id="GO:0008270">
    <property type="term" value="F:zinc ion binding"/>
    <property type="evidence" value="ECO:0007669"/>
    <property type="project" value="UniProtKB-KW"/>
</dbReference>
<keyword evidence="3" id="KW-0479">Metal-binding</keyword>
<evidence type="ECO:0000256" key="3">
    <source>
        <dbReference type="ARBA" id="ARBA00022723"/>
    </source>
</evidence>
<dbReference type="Pfam" id="PF01751">
    <property type="entry name" value="Toprim"/>
    <property type="match status" value="1"/>
</dbReference>
<dbReference type="EC" id="5.6.2.1" evidence="10"/>
<dbReference type="PROSITE" id="PS00396">
    <property type="entry name" value="TOPO_IA_1"/>
    <property type="match status" value="1"/>
</dbReference>
<feature type="site" description="Interaction with DNA" evidence="10">
    <location>
        <position position="484"/>
    </location>
</feature>
<dbReference type="InterPro" id="IPR034149">
    <property type="entry name" value="TOPRIM_TopoI"/>
</dbReference>
<feature type="site" description="Interaction with DNA" evidence="10">
    <location>
        <position position="145"/>
    </location>
</feature>
<evidence type="ECO:0000256" key="9">
    <source>
        <dbReference type="ARBA" id="ARBA00023235"/>
    </source>
</evidence>
<dbReference type="InterPro" id="IPR023406">
    <property type="entry name" value="Topo_IA_AS"/>
</dbReference>
<feature type="site" description="Interaction with DNA" evidence="10">
    <location>
        <position position="141"/>
    </location>
</feature>
<dbReference type="STRING" id="1122195.SAMN02745164_00136"/>
<dbReference type="SMART" id="SM00437">
    <property type="entry name" value="TOP1Ac"/>
    <property type="match status" value="1"/>
</dbReference>
<dbReference type="Gene3D" id="1.10.460.10">
    <property type="entry name" value="Topoisomerase I, domain 2"/>
    <property type="match status" value="1"/>
</dbReference>
<evidence type="ECO:0000313" key="14">
    <source>
        <dbReference type="Proteomes" id="UP000184334"/>
    </source>
</evidence>
<feature type="site" description="Interaction with DNA" evidence="10">
    <location>
        <position position="300"/>
    </location>
</feature>
<dbReference type="GO" id="GO:0003677">
    <property type="term" value="F:DNA binding"/>
    <property type="evidence" value="ECO:0007669"/>
    <property type="project" value="UniProtKB-KW"/>
</dbReference>
<dbReference type="Pfam" id="PF01396">
    <property type="entry name" value="Zn_ribbon_Top1"/>
    <property type="match status" value="4"/>
</dbReference>
<dbReference type="NCBIfam" id="TIGR01051">
    <property type="entry name" value="topA_bact"/>
    <property type="match status" value="1"/>
</dbReference>
<dbReference type="Gene3D" id="1.10.290.10">
    <property type="entry name" value="Topoisomerase I, domain 4"/>
    <property type="match status" value="1"/>
</dbReference>
<evidence type="ECO:0000256" key="2">
    <source>
        <dbReference type="ARBA" id="ARBA00009446"/>
    </source>
</evidence>
<evidence type="ECO:0000256" key="8">
    <source>
        <dbReference type="ARBA" id="ARBA00023125"/>
    </source>
</evidence>
<protein>
    <recommendedName>
        <fullName evidence="10">DNA topoisomerase 1</fullName>
        <ecNumber evidence="10">5.6.2.1</ecNumber>
    </recommendedName>
    <alternativeName>
        <fullName evidence="10">DNA topoisomerase I</fullName>
    </alternativeName>
</protein>
<feature type="site" description="Interaction with DNA" evidence="10">
    <location>
        <position position="150"/>
    </location>
</feature>
<dbReference type="PANTHER" id="PTHR42785:SF1">
    <property type="entry name" value="DNA TOPOISOMERASE"/>
    <property type="match status" value="1"/>
</dbReference>
<keyword evidence="8 10" id="KW-0238">DNA-binding</keyword>
<keyword evidence="9 10" id="KW-0413">Isomerase</keyword>
<evidence type="ECO:0000256" key="7">
    <source>
        <dbReference type="ARBA" id="ARBA00023029"/>
    </source>
</evidence>
<dbReference type="CDD" id="cd03363">
    <property type="entry name" value="TOPRIM_TopoIA_TopoI"/>
    <property type="match status" value="1"/>
</dbReference>
<dbReference type="InterPro" id="IPR013826">
    <property type="entry name" value="Topo_IA_cen_sub3"/>
</dbReference>
<comment type="function">
    <text evidence="10">Releases the supercoiling and torsional tension of DNA, which is introduced during the DNA replication and transcription, by transiently cleaving and rejoining one strand of the DNA duplex. Introduces a single-strand break via transesterification at a target site in duplex DNA. The scissile phosphodiester is attacked by the catalytic tyrosine of the enzyme, resulting in the formation of a DNA-(5'-phosphotyrosyl)-enzyme intermediate and the expulsion of a 3'-OH DNA strand. The free DNA strand then undergoes passage around the unbroken strand, thus removing DNA supercoils. Finally, in the religation step, the DNA 3'-OH attacks the covalent intermediate to expel the active-site tyrosine and restore the DNA phosphodiester backbone.</text>
</comment>
<dbReference type="EMBL" id="FQUI01000001">
    <property type="protein sequence ID" value="SHE28707.1"/>
    <property type="molecule type" value="Genomic_DNA"/>
</dbReference>
<dbReference type="Pfam" id="PF01131">
    <property type="entry name" value="Topoisom_bac"/>
    <property type="match status" value="1"/>
</dbReference>
<dbReference type="Gene3D" id="3.40.50.140">
    <property type="match status" value="1"/>
</dbReference>
<dbReference type="Gene3D" id="2.70.20.10">
    <property type="entry name" value="Topoisomerase I, domain 3"/>
    <property type="match status" value="1"/>
</dbReference>
<feature type="site" description="Interaction with DNA" evidence="10">
    <location>
        <position position="36"/>
    </location>
</feature>
<feature type="region of interest" description="Interaction with DNA" evidence="10">
    <location>
        <begin position="166"/>
        <end position="171"/>
    </location>
</feature>
<dbReference type="InterPro" id="IPR000380">
    <property type="entry name" value="Topo_IA"/>
</dbReference>
<dbReference type="GO" id="GO:0005694">
    <property type="term" value="C:chromosome"/>
    <property type="evidence" value="ECO:0007669"/>
    <property type="project" value="InterPro"/>
</dbReference>
<dbReference type="Proteomes" id="UP000184334">
    <property type="component" value="Unassembled WGS sequence"/>
</dbReference>
<dbReference type="SMART" id="SM00493">
    <property type="entry name" value="TOPRIM"/>
    <property type="match status" value="1"/>
</dbReference>
<dbReference type="AlphaFoldDB" id="A0A1M4S9I3"/>
<dbReference type="SUPFAM" id="SSF57783">
    <property type="entry name" value="Zinc beta-ribbon"/>
    <property type="match status" value="2"/>
</dbReference>
<feature type="domain" description="Toprim" evidence="11">
    <location>
        <begin position="6"/>
        <end position="115"/>
    </location>
</feature>
<dbReference type="PANTHER" id="PTHR42785">
    <property type="entry name" value="DNA TOPOISOMERASE, TYPE IA, CORE"/>
    <property type="match status" value="1"/>
</dbReference>
<sequence>MQKKAKNVVIVESPAKAKTIEKYLGADYTVVASKGHIRDLPQKKFGVDIEKGFNPDFELMPGKEKVVSELKKVTKGKKVYLAPDMDREGEAIAWHLSHLLNLDENEKNRIIFSEITKNTILEAINSPKKIDDNKVGAQLARRILDRIVGYKISPILWRILKNYNTSAGRVQSAALKILVDREREIFRFKPKEFYKIFLKYMEQEIPLVKINGKKFKKESITEKKKNEILKDLENTTYSIENVIEKETKKNPPQPFITSTLQQSAISKYGWSSKKTMQIAQKLYEGVETKDGPTAFITYMRTDSTRISEEAQKKATNYLNENFGKEYIGNFKIKKTKKKIQDAHEAIRPTDVYMDPQKAKSLISGDLLKLYTLIWNRFMASQSSPSKYLEKTYTITDNSKKYIFEATGKKRIFDGFEKFWSASFGEKKYELPEKGILKPITLNAEKDETKPPSRYTEASLVKEMESKGIGRPSTYATIITTLLNRKYVIKQKNNLLPTLVGFVVSDLLEKNFPEIVDISFTAKMEEELDKVESGEVFWKDVLKDFYSEFEKFLIETEKKMKEKALDFYYKSNIKCEKCKADMELQFGRYGLYLKCPKCDENKGLPKDVLGVTIDKMVYIPENTIIASIEKGKEEKTGEKCPKCGGDLIIKSGRFGKFIACSNYPECKYTAPLPARGKCPKCGNTVGKLKSKKGKIYYKCNDCGEMFWDEPSNYRCPSCNGPLFYKKKNKEEMLYCPEEKTFYKESELDEI</sequence>
<dbReference type="InterPro" id="IPR013825">
    <property type="entry name" value="Topo_IA_cen_sub2"/>
</dbReference>
<dbReference type="GO" id="GO:0003917">
    <property type="term" value="F:DNA topoisomerase type I (single strand cut, ATP-independent) activity"/>
    <property type="evidence" value="ECO:0007669"/>
    <property type="project" value="UniProtKB-UniRule"/>
</dbReference>
<comment type="similarity">
    <text evidence="2 10">Belongs to the type IA topoisomerase family.</text>
</comment>
<dbReference type="InterPro" id="IPR013824">
    <property type="entry name" value="Topo_IA_cen_sub1"/>
</dbReference>
<organism evidence="13 14">
    <name type="scientific">Marinitoga hydrogenitolerans (strain DSM 16785 / JCM 12826 / AT1271)</name>
    <dbReference type="NCBI Taxonomy" id="1122195"/>
    <lineage>
        <taxon>Bacteria</taxon>
        <taxon>Thermotogati</taxon>
        <taxon>Thermotogota</taxon>
        <taxon>Thermotogae</taxon>
        <taxon>Petrotogales</taxon>
        <taxon>Petrotogaceae</taxon>
        <taxon>Marinitoga</taxon>
    </lineage>
</organism>
<dbReference type="InterPro" id="IPR003602">
    <property type="entry name" value="Topo_IA_DNA-bd_dom"/>
</dbReference>
<dbReference type="Gene3D" id="3.30.65.10">
    <property type="entry name" value="Bacterial Topoisomerase I, domain 1"/>
    <property type="match status" value="1"/>
</dbReference>
<dbReference type="PROSITE" id="PS50880">
    <property type="entry name" value="TOPRIM"/>
    <property type="match status" value="1"/>
</dbReference>
<feature type="site" description="Interaction with DNA" evidence="10">
    <location>
        <position position="157"/>
    </location>
</feature>
<keyword evidence="7 10" id="KW-0799">Topoisomerase</keyword>
<comment type="catalytic activity">
    <reaction evidence="1 10">
        <text>ATP-independent breakage of single-stranded DNA, followed by passage and rejoining.</text>
        <dbReference type="EC" id="5.6.2.1"/>
    </reaction>
</comment>
<feature type="active site" description="O-(5'-phospho-DNA)-tyrosine intermediate" evidence="10">
    <location>
        <position position="298"/>
    </location>
</feature>
<reference evidence="13" key="1">
    <citation type="submission" date="2016-11" db="EMBL/GenBank/DDBJ databases">
        <authorList>
            <person name="Varghese N."/>
            <person name="Submissions S."/>
        </authorList>
    </citation>
    <scope>NUCLEOTIDE SEQUENCE [LARGE SCALE GENOMIC DNA]</scope>
    <source>
        <strain evidence="13">DSM 16785</strain>
    </source>
</reference>
<gene>
    <name evidence="10" type="primary">topA</name>
    <name evidence="13" type="ORF">SAMN02745164_00136</name>
</gene>
<keyword evidence="4" id="KW-0863">Zinc-finger</keyword>
<dbReference type="InterPro" id="IPR013497">
    <property type="entry name" value="Topo_IA_cen"/>
</dbReference>
<keyword evidence="14" id="KW-1185">Reference proteome</keyword>
<dbReference type="InterPro" id="IPR023405">
    <property type="entry name" value="Topo_IA_core_domain"/>
</dbReference>
<dbReference type="CDD" id="cd00186">
    <property type="entry name" value="TOP1Ac"/>
    <property type="match status" value="1"/>
</dbReference>
<dbReference type="InterPro" id="IPR005733">
    <property type="entry name" value="TopoI_bac-type"/>
</dbReference>
<evidence type="ECO:0000256" key="5">
    <source>
        <dbReference type="ARBA" id="ARBA00022833"/>
    </source>
</evidence>
<feature type="domain" description="Topo IA-type catalytic" evidence="12">
    <location>
        <begin position="131"/>
        <end position="552"/>
    </location>
</feature>
<dbReference type="GO" id="GO:0006265">
    <property type="term" value="P:DNA topological change"/>
    <property type="evidence" value="ECO:0007669"/>
    <property type="project" value="UniProtKB-UniRule"/>
</dbReference>
<evidence type="ECO:0000256" key="4">
    <source>
        <dbReference type="ARBA" id="ARBA00022771"/>
    </source>
</evidence>
<dbReference type="InterPro" id="IPR028612">
    <property type="entry name" value="Topoisom_1_IA"/>
</dbReference>
<dbReference type="PROSITE" id="PS52039">
    <property type="entry name" value="TOPO_IA_2"/>
    <property type="match status" value="1"/>
</dbReference>
<evidence type="ECO:0000256" key="10">
    <source>
        <dbReference type="HAMAP-Rule" id="MF_00952"/>
    </source>
</evidence>
<dbReference type="RefSeq" id="WP_072862365.1">
    <property type="nucleotide sequence ID" value="NZ_FQUI01000001.1"/>
</dbReference>
<keyword evidence="6" id="KW-0460">Magnesium</keyword>
<dbReference type="SUPFAM" id="SSF56712">
    <property type="entry name" value="Prokaryotic type I DNA topoisomerase"/>
    <property type="match status" value="1"/>
</dbReference>